<dbReference type="InterPro" id="IPR025402">
    <property type="entry name" value="DMP19_C"/>
</dbReference>
<feature type="domain" description="DNA mimic protein DMP19 C-terminal" evidence="1">
    <location>
        <begin position="35"/>
        <end position="147"/>
    </location>
</feature>
<dbReference type="Proteomes" id="UP000640786">
    <property type="component" value="Unassembled WGS sequence"/>
</dbReference>
<gene>
    <name evidence="2" type="ORF">H9650_15980</name>
</gene>
<dbReference type="Pfam" id="PF14300">
    <property type="entry name" value="DMP19"/>
    <property type="match status" value="1"/>
</dbReference>
<sequence>MKIKRSEILTNDDIWNAVLAAYGNYSFPTENEKMNDFYILFNYFCEMESGGHESLLNWFSQPIKQMGTHEYLRRLAIMLEQIGANDYAEIEKAYLKEMVNIFEVIESRGFEGPNYESLEADFIKIIEKADKEYRNLDEQINAQIYKYALIIYKEVLELDN</sequence>
<keyword evidence="3" id="KW-1185">Reference proteome</keyword>
<reference evidence="2 3" key="1">
    <citation type="submission" date="2020-08" db="EMBL/GenBank/DDBJ databases">
        <title>A Genomic Blueprint of the Chicken Gut Microbiome.</title>
        <authorList>
            <person name="Gilroy R."/>
            <person name="Ravi A."/>
            <person name="Getino M."/>
            <person name="Pursley I."/>
            <person name="Horton D.L."/>
            <person name="Alikhan N.-F."/>
            <person name="Baker D."/>
            <person name="Gharbi K."/>
            <person name="Hall N."/>
            <person name="Watson M."/>
            <person name="Adriaenssens E.M."/>
            <person name="Foster-Nyarko E."/>
            <person name="Jarju S."/>
            <person name="Secka A."/>
            <person name="Antonio M."/>
            <person name="Oren A."/>
            <person name="Chaudhuri R."/>
            <person name="La Ragione R.M."/>
            <person name="Hildebrand F."/>
            <person name="Pallen M.J."/>
        </authorList>
    </citation>
    <scope>NUCLEOTIDE SEQUENCE [LARGE SCALE GENOMIC DNA]</scope>
    <source>
        <strain evidence="2 3">Sa2BUA9</strain>
    </source>
</reference>
<evidence type="ECO:0000313" key="3">
    <source>
        <dbReference type="Proteomes" id="UP000640786"/>
    </source>
</evidence>
<dbReference type="EMBL" id="JACSQO010000009">
    <property type="protein sequence ID" value="MBD7945611.1"/>
    <property type="molecule type" value="Genomic_DNA"/>
</dbReference>
<evidence type="ECO:0000259" key="1">
    <source>
        <dbReference type="Pfam" id="PF14300"/>
    </source>
</evidence>
<protein>
    <recommendedName>
        <fullName evidence="1">DNA mimic protein DMP19 C-terminal domain-containing protein</fullName>
    </recommendedName>
</protein>
<organism evidence="2 3">
    <name type="scientific">Psychrobacillus faecigallinarum</name>
    <dbReference type="NCBI Taxonomy" id="2762235"/>
    <lineage>
        <taxon>Bacteria</taxon>
        <taxon>Bacillati</taxon>
        <taxon>Bacillota</taxon>
        <taxon>Bacilli</taxon>
        <taxon>Bacillales</taxon>
        <taxon>Bacillaceae</taxon>
        <taxon>Psychrobacillus</taxon>
    </lineage>
</organism>
<name>A0ABR8RCU0_9BACI</name>
<proteinExistence type="predicted"/>
<accession>A0ABR8RCU0</accession>
<comment type="caution">
    <text evidence="2">The sequence shown here is derived from an EMBL/GenBank/DDBJ whole genome shotgun (WGS) entry which is preliminary data.</text>
</comment>
<dbReference type="RefSeq" id="WP_144539053.1">
    <property type="nucleotide sequence ID" value="NZ_JACSQO010000009.1"/>
</dbReference>
<evidence type="ECO:0000313" key="2">
    <source>
        <dbReference type="EMBL" id="MBD7945611.1"/>
    </source>
</evidence>